<gene>
    <name evidence="1" type="ORF">PT015_21700</name>
</gene>
<reference evidence="1 2" key="1">
    <citation type="journal article" date="2023" name="Microbiol. Resour. Announc.">
        <title>Complete Genome Sequence of Mycobacterium wuenschmanii, a novel Nontuberculous Mycobacterium Isolated from a captive population of Amazon Milk Frogs.</title>
        <authorList>
            <person name="Hicks J."/>
            <person name="Zeineldin M."/>
            <person name="Ward H."/>
            <person name="Wuenschmann A."/>
            <person name="Camp P."/>
            <person name="Farrell D."/>
            <person name="Lehman K."/>
            <person name="Thacker T."/>
            <person name="Cuthbert E."/>
        </authorList>
    </citation>
    <scope>NUCLEOTIDE SEQUENCE [LARGE SCALE GENOMIC DNA]</scope>
    <source>
        <strain evidence="1 2">Wuenschmanii</strain>
    </source>
</reference>
<dbReference type="RefSeq" id="WP_285187139.1">
    <property type="nucleotide sequence ID" value="NZ_CP126981.1"/>
</dbReference>
<name>A0ABY8VUU5_9MYCO</name>
<dbReference type="Proteomes" id="UP001236585">
    <property type="component" value="Chromosome"/>
</dbReference>
<organism evidence="1 2">
    <name type="scientific">Candidatus Mycobacterium wuenschmannii</name>
    <dbReference type="NCBI Taxonomy" id="3027808"/>
    <lineage>
        <taxon>Bacteria</taxon>
        <taxon>Bacillati</taxon>
        <taxon>Actinomycetota</taxon>
        <taxon>Actinomycetes</taxon>
        <taxon>Mycobacteriales</taxon>
        <taxon>Mycobacteriaceae</taxon>
        <taxon>Mycobacterium</taxon>
    </lineage>
</organism>
<sequence length="204" mass="23410">MPDLPAGYRSPLPDARPVGLRRRRIDAGTELWRVEAAAPEEWTWDGFPSARYRFDPESGLFRTRYAATALVGAFRERYRPTGLMLPADHAEHRLVRLVAARHLRVLDLRTEANLDVLGVDDQISTGQHDAVWTTCQRLADAVRRWWPELDAILYRPRTTPETSINYAFFALEPFTVESWPLAERTDVLTDLVLRHGFTMGWALP</sequence>
<protein>
    <submittedName>
        <fullName evidence="1">RES domain-containing protein</fullName>
    </submittedName>
</protein>
<evidence type="ECO:0000313" key="2">
    <source>
        <dbReference type="Proteomes" id="UP001236585"/>
    </source>
</evidence>
<evidence type="ECO:0000313" key="1">
    <source>
        <dbReference type="EMBL" id="WIM87423.1"/>
    </source>
</evidence>
<proteinExistence type="predicted"/>
<keyword evidence="2" id="KW-1185">Reference proteome</keyword>
<accession>A0ABY8VUU5</accession>
<dbReference type="EMBL" id="CP126981">
    <property type="protein sequence ID" value="WIM87423.1"/>
    <property type="molecule type" value="Genomic_DNA"/>
</dbReference>